<dbReference type="PANTHER" id="PTHR33495">
    <property type="entry name" value="ANTI-SIGMA FACTOR ANTAGONIST TM_1081-RELATED-RELATED"/>
    <property type="match status" value="1"/>
</dbReference>
<dbReference type="Gene3D" id="3.30.750.24">
    <property type="entry name" value="STAS domain"/>
    <property type="match status" value="1"/>
</dbReference>
<dbReference type="PROSITE" id="PS50801">
    <property type="entry name" value="STAS"/>
    <property type="match status" value="1"/>
</dbReference>
<sequence length="128" mass="13608">MADAYPDGLSMEIADRPDCRIFRLSGELDLLVAGAQEAEFATLVLASPRHTAVLDMSDVAFCDSTGLGMLIRAARQLWPRGGSLRIAAPQPQVTRLITTNGLARALPLFDSVELACAAEEHGPFGTPA</sequence>
<gene>
    <name evidence="4" type="ORF">HNR73_001793</name>
</gene>
<dbReference type="CDD" id="cd07043">
    <property type="entry name" value="STAS_anti-anti-sigma_factors"/>
    <property type="match status" value="1"/>
</dbReference>
<evidence type="ECO:0000256" key="2">
    <source>
        <dbReference type="RuleBase" id="RU003749"/>
    </source>
</evidence>
<dbReference type="InterPro" id="IPR003658">
    <property type="entry name" value="Anti-sigma_ant"/>
</dbReference>
<comment type="caution">
    <text evidence="4">The sequence shown here is derived from an EMBL/GenBank/DDBJ whole genome shotgun (WGS) entry which is preliminary data.</text>
</comment>
<dbReference type="InterPro" id="IPR036513">
    <property type="entry name" value="STAS_dom_sf"/>
</dbReference>
<reference evidence="4 5" key="1">
    <citation type="submission" date="2020-08" db="EMBL/GenBank/DDBJ databases">
        <title>Genomic Encyclopedia of Type Strains, Phase IV (KMG-IV): sequencing the most valuable type-strain genomes for metagenomic binning, comparative biology and taxonomic classification.</title>
        <authorList>
            <person name="Goeker M."/>
        </authorList>
    </citation>
    <scope>NUCLEOTIDE SEQUENCE [LARGE SCALE GENOMIC DNA]</scope>
    <source>
        <strain evidence="4 5">YIM 65646</strain>
    </source>
</reference>
<dbReference type="Proteomes" id="UP000548476">
    <property type="component" value="Unassembled WGS sequence"/>
</dbReference>
<evidence type="ECO:0000313" key="4">
    <source>
        <dbReference type="EMBL" id="MBB6033943.1"/>
    </source>
</evidence>
<evidence type="ECO:0000259" key="3">
    <source>
        <dbReference type="PROSITE" id="PS50801"/>
    </source>
</evidence>
<proteinExistence type="inferred from homology"/>
<name>A0A841FG14_9ACTN</name>
<dbReference type="RefSeq" id="WP_184786789.1">
    <property type="nucleotide sequence ID" value="NZ_BONT01000013.1"/>
</dbReference>
<dbReference type="Pfam" id="PF01740">
    <property type="entry name" value="STAS"/>
    <property type="match status" value="1"/>
</dbReference>
<evidence type="ECO:0000313" key="5">
    <source>
        <dbReference type="Proteomes" id="UP000548476"/>
    </source>
</evidence>
<dbReference type="GO" id="GO:0043856">
    <property type="term" value="F:anti-sigma factor antagonist activity"/>
    <property type="evidence" value="ECO:0007669"/>
    <property type="project" value="InterPro"/>
</dbReference>
<dbReference type="NCBIfam" id="TIGR00377">
    <property type="entry name" value="ant_ant_sig"/>
    <property type="match status" value="1"/>
</dbReference>
<dbReference type="AlphaFoldDB" id="A0A841FG14"/>
<evidence type="ECO:0000256" key="1">
    <source>
        <dbReference type="ARBA" id="ARBA00009013"/>
    </source>
</evidence>
<organism evidence="4 5">
    <name type="scientific">Phytomonospora endophytica</name>
    <dbReference type="NCBI Taxonomy" id="714109"/>
    <lineage>
        <taxon>Bacteria</taxon>
        <taxon>Bacillati</taxon>
        <taxon>Actinomycetota</taxon>
        <taxon>Actinomycetes</taxon>
        <taxon>Micromonosporales</taxon>
        <taxon>Micromonosporaceae</taxon>
        <taxon>Phytomonospora</taxon>
    </lineage>
</organism>
<dbReference type="PANTHER" id="PTHR33495:SF2">
    <property type="entry name" value="ANTI-SIGMA FACTOR ANTAGONIST TM_1081-RELATED"/>
    <property type="match status" value="1"/>
</dbReference>
<dbReference type="SUPFAM" id="SSF52091">
    <property type="entry name" value="SpoIIaa-like"/>
    <property type="match status" value="1"/>
</dbReference>
<dbReference type="EMBL" id="JACHGT010000003">
    <property type="protein sequence ID" value="MBB6033943.1"/>
    <property type="molecule type" value="Genomic_DNA"/>
</dbReference>
<feature type="domain" description="STAS" evidence="3">
    <location>
        <begin position="9"/>
        <end position="119"/>
    </location>
</feature>
<dbReference type="InterPro" id="IPR002645">
    <property type="entry name" value="STAS_dom"/>
</dbReference>
<accession>A0A841FG14</accession>
<keyword evidence="5" id="KW-1185">Reference proteome</keyword>
<comment type="similarity">
    <text evidence="1 2">Belongs to the anti-sigma-factor antagonist family.</text>
</comment>
<protein>
    <recommendedName>
        <fullName evidence="2">Anti-sigma factor antagonist</fullName>
    </recommendedName>
</protein>